<reference evidence="1 2" key="1">
    <citation type="journal article" date="2012" name="Science">
        <title>The Paleozoic origin of enzymatic lignin decomposition reconstructed from 31 fungal genomes.</title>
        <authorList>
            <person name="Floudas D."/>
            <person name="Binder M."/>
            <person name="Riley R."/>
            <person name="Barry K."/>
            <person name="Blanchette R.A."/>
            <person name="Henrissat B."/>
            <person name="Martinez A.T."/>
            <person name="Otillar R."/>
            <person name="Spatafora J.W."/>
            <person name="Yadav J.S."/>
            <person name="Aerts A."/>
            <person name="Benoit I."/>
            <person name="Boyd A."/>
            <person name="Carlson A."/>
            <person name="Copeland A."/>
            <person name="Coutinho P.M."/>
            <person name="de Vries R.P."/>
            <person name="Ferreira P."/>
            <person name="Findley K."/>
            <person name="Foster B."/>
            <person name="Gaskell J."/>
            <person name="Glotzer D."/>
            <person name="Gorecki P."/>
            <person name="Heitman J."/>
            <person name="Hesse C."/>
            <person name="Hori C."/>
            <person name="Igarashi K."/>
            <person name="Jurgens J.A."/>
            <person name="Kallen N."/>
            <person name="Kersten P."/>
            <person name="Kohler A."/>
            <person name="Kuees U."/>
            <person name="Kumar T.K.A."/>
            <person name="Kuo A."/>
            <person name="LaButti K."/>
            <person name="Larrondo L.F."/>
            <person name="Lindquist E."/>
            <person name="Ling A."/>
            <person name="Lombard V."/>
            <person name="Lucas S."/>
            <person name="Lundell T."/>
            <person name="Martin R."/>
            <person name="McLaughlin D.J."/>
            <person name="Morgenstern I."/>
            <person name="Morin E."/>
            <person name="Murat C."/>
            <person name="Nagy L.G."/>
            <person name="Nolan M."/>
            <person name="Ohm R.A."/>
            <person name="Patyshakuliyeva A."/>
            <person name="Rokas A."/>
            <person name="Ruiz-Duenas F.J."/>
            <person name="Sabat G."/>
            <person name="Salamov A."/>
            <person name="Samejima M."/>
            <person name="Schmutz J."/>
            <person name="Slot J.C."/>
            <person name="St John F."/>
            <person name="Stenlid J."/>
            <person name="Sun H."/>
            <person name="Sun S."/>
            <person name="Syed K."/>
            <person name="Tsang A."/>
            <person name="Wiebenga A."/>
            <person name="Young D."/>
            <person name="Pisabarro A."/>
            <person name="Eastwood D.C."/>
            <person name="Martin F."/>
            <person name="Cullen D."/>
            <person name="Grigoriev I.V."/>
            <person name="Hibbett D.S."/>
        </authorList>
    </citation>
    <scope>NUCLEOTIDE SEQUENCE</scope>
    <source>
        <strain evidence="2">FP-58527</strain>
    </source>
</reference>
<accession>S8DNG9</accession>
<feature type="non-terminal residue" evidence="1">
    <location>
        <position position="1"/>
    </location>
</feature>
<dbReference type="EMBL" id="KE504330">
    <property type="protein sequence ID" value="EPS92858.1"/>
    <property type="molecule type" value="Genomic_DNA"/>
</dbReference>
<evidence type="ECO:0000313" key="2">
    <source>
        <dbReference type="Proteomes" id="UP000015241"/>
    </source>
</evidence>
<evidence type="ECO:0000313" key="1">
    <source>
        <dbReference type="EMBL" id="EPS92858.1"/>
    </source>
</evidence>
<dbReference type="HOGENOM" id="CLU_009123_15_4_1"/>
<name>S8DNG9_FOMSC</name>
<dbReference type="Proteomes" id="UP000015241">
    <property type="component" value="Unassembled WGS sequence"/>
</dbReference>
<dbReference type="InParanoid" id="S8DNG9"/>
<dbReference type="AlphaFoldDB" id="S8DNG9"/>
<proteinExistence type="predicted"/>
<evidence type="ECO:0008006" key="3">
    <source>
        <dbReference type="Google" id="ProtNLM"/>
    </source>
</evidence>
<organism evidence="1 2">
    <name type="scientific">Fomitopsis schrenkii</name>
    <name type="common">Brown rot fungus</name>
    <dbReference type="NCBI Taxonomy" id="2126942"/>
    <lineage>
        <taxon>Eukaryota</taxon>
        <taxon>Fungi</taxon>
        <taxon>Dikarya</taxon>
        <taxon>Basidiomycota</taxon>
        <taxon>Agaricomycotina</taxon>
        <taxon>Agaricomycetes</taxon>
        <taxon>Polyporales</taxon>
        <taxon>Fomitopsis</taxon>
    </lineage>
</organism>
<feature type="non-terminal residue" evidence="1">
    <location>
        <position position="52"/>
    </location>
</feature>
<gene>
    <name evidence="1" type="ORF">FOMPIDRAFT_32703</name>
</gene>
<sequence length="52" mass="5857">FPSIFRMAKDYIPTQAISVQCARAFPSISKMDAPLGSSVSRDMFEAKQVLRY</sequence>
<protein>
    <recommendedName>
        <fullName evidence="3">HAT C-terminal dimerisation domain-containing protein</fullName>
    </recommendedName>
</protein>
<keyword evidence="2" id="KW-1185">Reference proteome</keyword>